<keyword evidence="2" id="KW-1185">Reference proteome</keyword>
<dbReference type="Proteomes" id="UP001066276">
    <property type="component" value="Chromosome 7"/>
</dbReference>
<feature type="non-terminal residue" evidence="1">
    <location>
        <position position="69"/>
    </location>
</feature>
<protein>
    <submittedName>
        <fullName evidence="1">Uncharacterized protein</fullName>
    </submittedName>
</protein>
<evidence type="ECO:0000313" key="1">
    <source>
        <dbReference type="EMBL" id="KAJ1122151.1"/>
    </source>
</evidence>
<proteinExistence type="predicted"/>
<feature type="non-terminal residue" evidence="1">
    <location>
        <position position="1"/>
    </location>
</feature>
<accession>A0AAV7P1F6</accession>
<name>A0AAV7P1F6_PLEWA</name>
<gene>
    <name evidence="1" type="ORF">NDU88_000655</name>
</gene>
<comment type="caution">
    <text evidence="1">The sequence shown here is derived from an EMBL/GenBank/DDBJ whole genome shotgun (WGS) entry which is preliminary data.</text>
</comment>
<dbReference type="EMBL" id="JANPWB010000011">
    <property type="protein sequence ID" value="KAJ1122151.1"/>
    <property type="molecule type" value="Genomic_DNA"/>
</dbReference>
<reference evidence="1" key="1">
    <citation type="journal article" date="2022" name="bioRxiv">
        <title>Sequencing and chromosome-scale assembly of the giantPleurodeles waltlgenome.</title>
        <authorList>
            <person name="Brown T."/>
            <person name="Elewa A."/>
            <person name="Iarovenko S."/>
            <person name="Subramanian E."/>
            <person name="Araus A.J."/>
            <person name="Petzold A."/>
            <person name="Susuki M."/>
            <person name="Suzuki K.-i.T."/>
            <person name="Hayashi T."/>
            <person name="Toyoda A."/>
            <person name="Oliveira C."/>
            <person name="Osipova E."/>
            <person name="Leigh N.D."/>
            <person name="Simon A."/>
            <person name="Yun M.H."/>
        </authorList>
    </citation>
    <scope>NUCLEOTIDE SEQUENCE</scope>
    <source>
        <strain evidence="1">20211129_DDA</strain>
        <tissue evidence="1">Liver</tissue>
    </source>
</reference>
<sequence length="69" mass="8238">GGSRGNNVNHFSCVLVFLLKLEQRIHRRERRQEYKMYSFVFSSIELHRIENLALTKCIIFRLLVIIFSP</sequence>
<evidence type="ECO:0000313" key="2">
    <source>
        <dbReference type="Proteomes" id="UP001066276"/>
    </source>
</evidence>
<dbReference type="AlphaFoldDB" id="A0AAV7P1F6"/>
<organism evidence="1 2">
    <name type="scientific">Pleurodeles waltl</name>
    <name type="common">Iberian ribbed newt</name>
    <dbReference type="NCBI Taxonomy" id="8319"/>
    <lineage>
        <taxon>Eukaryota</taxon>
        <taxon>Metazoa</taxon>
        <taxon>Chordata</taxon>
        <taxon>Craniata</taxon>
        <taxon>Vertebrata</taxon>
        <taxon>Euteleostomi</taxon>
        <taxon>Amphibia</taxon>
        <taxon>Batrachia</taxon>
        <taxon>Caudata</taxon>
        <taxon>Salamandroidea</taxon>
        <taxon>Salamandridae</taxon>
        <taxon>Pleurodelinae</taxon>
        <taxon>Pleurodeles</taxon>
    </lineage>
</organism>